<feature type="chain" id="PRO_5022161321" evidence="1">
    <location>
        <begin position="20"/>
        <end position="117"/>
    </location>
</feature>
<gene>
    <name evidence="2" type="ORF">FKW77_004874</name>
</gene>
<organism evidence="2 3">
    <name type="scientific">Venturia effusa</name>
    <dbReference type="NCBI Taxonomy" id="50376"/>
    <lineage>
        <taxon>Eukaryota</taxon>
        <taxon>Fungi</taxon>
        <taxon>Dikarya</taxon>
        <taxon>Ascomycota</taxon>
        <taxon>Pezizomycotina</taxon>
        <taxon>Dothideomycetes</taxon>
        <taxon>Pleosporomycetidae</taxon>
        <taxon>Venturiales</taxon>
        <taxon>Venturiaceae</taxon>
        <taxon>Venturia</taxon>
    </lineage>
</organism>
<sequence>MYLIAPSIFLLTLTAPSLGQQCKRDGPQYGAYFYYKIIGKCPLRKGAYDCGKGTTVGISGSSITFRAGPQDSSVLIACGNSDTPYFFFCPHGQAGLFFQKECAQQLNSVESIIITES</sequence>
<keyword evidence="1" id="KW-0732">Signal</keyword>
<keyword evidence="3" id="KW-1185">Reference proteome</keyword>
<evidence type="ECO:0000256" key="1">
    <source>
        <dbReference type="SAM" id="SignalP"/>
    </source>
</evidence>
<name>A0A517LAW7_9PEZI</name>
<evidence type="ECO:0000313" key="3">
    <source>
        <dbReference type="Proteomes" id="UP000316270"/>
    </source>
</evidence>
<dbReference type="AlphaFoldDB" id="A0A517LAW7"/>
<accession>A0A517LAW7</accession>
<protein>
    <submittedName>
        <fullName evidence="2">Uncharacterized protein</fullName>
    </submittedName>
</protein>
<dbReference type="EMBL" id="CP042192">
    <property type="protein sequence ID" value="QDS72779.1"/>
    <property type="molecule type" value="Genomic_DNA"/>
</dbReference>
<proteinExistence type="predicted"/>
<dbReference type="Proteomes" id="UP000316270">
    <property type="component" value="Chromosome 8"/>
</dbReference>
<reference evidence="2 3" key="1">
    <citation type="submission" date="2019-07" db="EMBL/GenBank/DDBJ databases">
        <title>Finished genome of Venturia effusa.</title>
        <authorList>
            <person name="Young C.A."/>
            <person name="Cox M.P."/>
            <person name="Ganley A.R.D."/>
            <person name="David W.J."/>
        </authorList>
    </citation>
    <scope>NUCLEOTIDE SEQUENCE [LARGE SCALE GENOMIC DNA]</scope>
    <source>
        <strain evidence="3">albino</strain>
    </source>
</reference>
<evidence type="ECO:0000313" key="2">
    <source>
        <dbReference type="EMBL" id="QDS72779.1"/>
    </source>
</evidence>
<feature type="signal peptide" evidence="1">
    <location>
        <begin position="1"/>
        <end position="19"/>
    </location>
</feature>